<dbReference type="GO" id="GO:0005737">
    <property type="term" value="C:cytoplasm"/>
    <property type="evidence" value="ECO:0007669"/>
    <property type="project" value="TreeGrafter"/>
</dbReference>
<dbReference type="Pfam" id="PF12706">
    <property type="entry name" value="Lactamase_B_2"/>
    <property type="match status" value="1"/>
</dbReference>
<dbReference type="PANTHER" id="PTHR15032">
    <property type="entry name" value="N-ACYL-PHOSPHATIDYLETHANOLAMINE-HYDROLYZING PHOSPHOLIPASE D"/>
    <property type="match status" value="1"/>
</dbReference>
<organism evidence="4 5">
    <name type="scientific">Cystobacter fuscus</name>
    <dbReference type="NCBI Taxonomy" id="43"/>
    <lineage>
        <taxon>Bacteria</taxon>
        <taxon>Pseudomonadati</taxon>
        <taxon>Myxococcota</taxon>
        <taxon>Myxococcia</taxon>
        <taxon>Myxococcales</taxon>
        <taxon>Cystobacterineae</taxon>
        <taxon>Archangiaceae</taxon>
        <taxon>Cystobacter</taxon>
    </lineage>
</organism>
<dbReference type="RefSeq" id="WP_095988881.1">
    <property type="nucleotide sequence ID" value="NZ_CP022098.1"/>
</dbReference>
<reference evidence="4 5" key="1">
    <citation type="submission" date="2017-06" db="EMBL/GenBank/DDBJ databases">
        <title>Sequencing and comparative analysis of myxobacterial genomes.</title>
        <authorList>
            <person name="Rupp O."/>
            <person name="Goesmann A."/>
            <person name="Sogaard-Andersen L."/>
        </authorList>
    </citation>
    <scope>NUCLEOTIDE SEQUENCE [LARGE SCALE GENOMIC DNA]</scope>
    <source>
        <strain evidence="4 5">DSM 52655</strain>
    </source>
</reference>
<dbReference type="Pfam" id="PF18456">
    <property type="entry name" value="CmlA_N"/>
    <property type="match status" value="1"/>
</dbReference>
<feature type="domain" description="Metallo-beta-lactamase" evidence="2">
    <location>
        <begin position="268"/>
        <end position="424"/>
    </location>
</feature>
<accession>A0A250JC24</accession>
<feature type="domain" description="Diiron non-heme beta-hydroxylase N-terminal" evidence="3">
    <location>
        <begin position="7"/>
        <end position="238"/>
    </location>
</feature>
<dbReference type="Proteomes" id="UP000217257">
    <property type="component" value="Chromosome"/>
</dbReference>
<dbReference type="PANTHER" id="PTHR15032:SF4">
    <property type="entry name" value="N-ACYL-PHOSPHATIDYLETHANOLAMINE-HYDROLYZING PHOSPHOLIPASE D"/>
    <property type="match status" value="1"/>
</dbReference>
<dbReference type="AlphaFoldDB" id="A0A250JC24"/>
<sequence>MSDSQVYVKPNLVIEPLFNQWYAWSYLIPPATAAMLTANQHVKIMKSYVQNPRLHMAAVKQPGMLGGPVIDYETDRSADVRELLKRTQASLGDLIQLAEAIAEATALVEREAVGYSMDALYAKLPDCLRGFVELTYDGSNRPGLRLLEGLLYRSRYYRRDLQSLMLYPIEQDHRPFILSTPRLEQPDRLHLPLSFDHPGIDTLFRMQRTPGTAAGLYEALGVTPEQRPLVDGLLTPTPPRRTPRYDGDQPRVRYFGHACLLFESRETSILLDPFISYEYPSDVRRFSFQDLPDTIDYVVLTHNHQDHVLFEALLQLRHRVNTLVVPRGGGDALLDPSMKLMFKQLGFKNVVELEEMDALEIPGGSITGIPFMGEHGDLDIRSKIGHLINLQGRRALCVTDSANLDGRMYRHVHEAIGDVDTLFLGMECEGAPQSWLYGPLLTRKLERNMDQSRRLNGSDCQRGMELVHQFSARNVFIYAMGQEPWLNYVASIHYTAQSKPIVESDRLLAQCREERIAAERLFGHKEFPL</sequence>
<evidence type="ECO:0000259" key="2">
    <source>
        <dbReference type="Pfam" id="PF12706"/>
    </source>
</evidence>
<dbReference type="InterPro" id="IPR041141">
    <property type="entry name" value="CmlA_N"/>
</dbReference>
<dbReference type="KEGG" id="cfus:CYFUS_006570"/>
<dbReference type="EMBL" id="CP022098">
    <property type="protein sequence ID" value="ATB41108.1"/>
    <property type="molecule type" value="Genomic_DNA"/>
</dbReference>
<proteinExistence type="predicted"/>
<dbReference type="Gene3D" id="3.60.15.10">
    <property type="entry name" value="Ribonuclease Z/Hydroxyacylglutathione hydrolase-like"/>
    <property type="match status" value="1"/>
</dbReference>
<evidence type="ECO:0000256" key="1">
    <source>
        <dbReference type="SAM" id="MobiDB-lite"/>
    </source>
</evidence>
<gene>
    <name evidence="4" type="ORF">CYFUS_006570</name>
</gene>
<dbReference type="InterPro" id="IPR036866">
    <property type="entry name" value="RibonucZ/Hydroxyglut_hydro"/>
</dbReference>
<dbReference type="SUPFAM" id="SSF56281">
    <property type="entry name" value="Metallo-hydrolase/oxidoreductase"/>
    <property type="match status" value="1"/>
</dbReference>
<evidence type="ECO:0000313" key="5">
    <source>
        <dbReference type="Proteomes" id="UP000217257"/>
    </source>
</evidence>
<feature type="region of interest" description="Disordered" evidence="1">
    <location>
        <begin position="228"/>
        <end position="248"/>
    </location>
</feature>
<protein>
    <submittedName>
        <fullName evidence="4">N-acyl-phosphatidylethanolamine-hydrolyzing phospholipase D</fullName>
    </submittedName>
</protein>
<evidence type="ECO:0000313" key="4">
    <source>
        <dbReference type="EMBL" id="ATB41108.1"/>
    </source>
</evidence>
<name>A0A250JC24_9BACT</name>
<evidence type="ECO:0000259" key="3">
    <source>
        <dbReference type="Pfam" id="PF18456"/>
    </source>
</evidence>
<dbReference type="InterPro" id="IPR001279">
    <property type="entry name" value="Metallo-B-lactamas"/>
</dbReference>